<dbReference type="PROSITE" id="PS51257">
    <property type="entry name" value="PROKAR_LIPOPROTEIN"/>
    <property type="match status" value="1"/>
</dbReference>
<organism evidence="6 7">
    <name type="scientific">Ammonicoccus fulvus</name>
    <dbReference type="NCBI Taxonomy" id="3138240"/>
    <lineage>
        <taxon>Bacteria</taxon>
        <taxon>Bacillati</taxon>
        <taxon>Actinomycetota</taxon>
        <taxon>Actinomycetes</taxon>
        <taxon>Propionibacteriales</taxon>
        <taxon>Propionibacteriaceae</taxon>
        <taxon>Ammonicoccus</taxon>
    </lineage>
</organism>
<gene>
    <name evidence="6" type="primary">modA</name>
    <name evidence="6" type="ORF">AADG42_10420</name>
</gene>
<evidence type="ECO:0000256" key="3">
    <source>
        <dbReference type="ARBA" id="ARBA00022729"/>
    </source>
</evidence>
<dbReference type="InterPro" id="IPR005950">
    <property type="entry name" value="ModA"/>
</dbReference>
<dbReference type="InterPro" id="IPR050682">
    <property type="entry name" value="ModA/WtpA"/>
</dbReference>
<dbReference type="EMBL" id="CP154795">
    <property type="protein sequence ID" value="XAN07696.1"/>
    <property type="molecule type" value="Genomic_DNA"/>
</dbReference>
<dbReference type="SUPFAM" id="SSF53850">
    <property type="entry name" value="Periplasmic binding protein-like II"/>
    <property type="match status" value="1"/>
</dbReference>
<keyword evidence="2" id="KW-0479">Metal-binding</keyword>
<evidence type="ECO:0000313" key="7">
    <source>
        <dbReference type="Proteomes" id="UP001442841"/>
    </source>
</evidence>
<feature type="chain" id="PRO_5045506911" evidence="5">
    <location>
        <begin position="20"/>
        <end position="255"/>
    </location>
</feature>
<accession>A0ABZ3FNR4</accession>
<sequence length="255" mass="25534">MTRVVLALVALALALTACGQSGPASPGVSPRSETSPTSSGPTIVFAAASLNKAFPEAAGDHEVSFSFDGSSGLVDQLVGGAPADVFASADKRNMDKAVTAGVIDGDAMMFATNYLVLVVPAGNPAGVTGFDASLDKAKLVVCAPEVPCGGATQRVADKAGLALKPVSEESSVTDVLGKVTSGEADAGIVYATDAAQAADRVEVLDIAGAKDDPNTYWIAKVKNAPDSAGADAFIDRILSASGQDSLSTFGFGPPQ</sequence>
<dbReference type="Proteomes" id="UP001442841">
    <property type="component" value="Chromosome"/>
</dbReference>
<dbReference type="PANTHER" id="PTHR30632">
    <property type="entry name" value="MOLYBDATE-BINDING PERIPLASMIC PROTEIN"/>
    <property type="match status" value="1"/>
</dbReference>
<evidence type="ECO:0000256" key="2">
    <source>
        <dbReference type="ARBA" id="ARBA00022723"/>
    </source>
</evidence>
<proteinExistence type="inferred from homology"/>
<evidence type="ECO:0000256" key="4">
    <source>
        <dbReference type="SAM" id="MobiDB-lite"/>
    </source>
</evidence>
<dbReference type="PIRSF" id="PIRSF004846">
    <property type="entry name" value="ModA"/>
    <property type="match status" value="1"/>
</dbReference>
<keyword evidence="7" id="KW-1185">Reference proteome</keyword>
<evidence type="ECO:0000256" key="1">
    <source>
        <dbReference type="ARBA" id="ARBA00009175"/>
    </source>
</evidence>
<dbReference type="PANTHER" id="PTHR30632:SF0">
    <property type="entry name" value="SULFATE-BINDING PROTEIN"/>
    <property type="match status" value="1"/>
</dbReference>
<evidence type="ECO:0000313" key="6">
    <source>
        <dbReference type="EMBL" id="XAN07696.1"/>
    </source>
</evidence>
<keyword evidence="3 5" id="KW-0732">Signal</keyword>
<feature type="region of interest" description="Disordered" evidence="4">
    <location>
        <begin position="20"/>
        <end position="39"/>
    </location>
</feature>
<evidence type="ECO:0000256" key="5">
    <source>
        <dbReference type="SAM" id="SignalP"/>
    </source>
</evidence>
<feature type="signal peptide" evidence="5">
    <location>
        <begin position="1"/>
        <end position="19"/>
    </location>
</feature>
<protein>
    <submittedName>
        <fullName evidence="6">Molybdate ABC transporter substrate-binding protein</fullName>
    </submittedName>
</protein>
<dbReference type="NCBIfam" id="TIGR01256">
    <property type="entry name" value="modA"/>
    <property type="match status" value="1"/>
</dbReference>
<comment type="similarity">
    <text evidence="1">Belongs to the bacterial solute-binding protein ModA family.</text>
</comment>
<name>A0ABZ3FNR4_9ACTN</name>
<reference evidence="6 7" key="1">
    <citation type="submission" date="2024-04" db="EMBL/GenBank/DDBJ databases">
        <title>Isolation of an actinomycete strain from pig manure.</title>
        <authorList>
            <person name="Gong T."/>
            <person name="Yu Z."/>
            <person name="An M."/>
            <person name="Wei C."/>
            <person name="Yang W."/>
            <person name="Liu L."/>
        </authorList>
    </citation>
    <scope>NUCLEOTIDE SEQUENCE [LARGE SCALE GENOMIC DNA]</scope>
    <source>
        <strain evidence="6 7">ZF39</strain>
    </source>
</reference>
<dbReference type="RefSeq" id="WP_425309150.1">
    <property type="nucleotide sequence ID" value="NZ_CP154795.1"/>
</dbReference>
<dbReference type="Pfam" id="PF13531">
    <property type="entry name" value="SBP_bac_11"/>
    <property type="match status" value="1"/>
</dbReference>
<dbReference type="Gene3D" id="3.40.190.10">
    <property type="entry name" value="Periplasmic binding protein-like II"/>
    <property type="match status" value="2"/>
</dbReference>